<dbReference type="InterPro" id="IPR050472">
    <property type="entry name" value="Anth_synth/Amidotransfase"/>
</dbReference>
<dbReference type="PROSITE" id="PS51273">
    <property type="entry name" value="GATASE_TYPE_1"/>
    <property type="match status" value="1"/>
</dbReference>
<dbReference type="SUPFAM" id="SSF52317">
    <property type="entry name" value="Class I glutamine amidotransferase-like"/>
    <property type="match status" value="1"/>
</dbReference>
<dbReference type="GO" id="GO:0000162">
    <property type="term" value="P:L-tryptophan biosynthetic process"/>
    <property type="evidence" value="ECO:0007669"/>
    <property type="project" value="TreeGrafter"/>
</dbReference>
<dbReference type="Gene3D" id="3.40.50.880">
    <property type="match status" value="1"/>
</dbReference>
<sequence>MAGSVSVILFIDNYDSFVANIARYFRRIIAGDRQPVSLNEGEPVRVVRNDELTVQQVGHLRPESIVISPGPCTPDEGGISMDVIREYRGRIPILGICLGHQAIAAALGANIIRAAEPIHGRQSTIDHFGHPLFENVPQKFEACRYHSLVVDPDSLDDDLQVIARTADGAVMGIAHADQPLYGLQFHPESILTPFGFQILENFLKLSQSPGLARETKSGTALFASESRPVRGRMGIGS</sequence>
<feature type="domain" description="Glutamine amidotransferase" evidence="2">
    <location>
        <begin position="10"/>
        <end position="203"/>
    </location>
</feature>
<dbReference type="GO" id="GO:0016740">
    <property type="term" value="F:transferase activity"/>
    <property type="evidence" value="ECO:0007669"/>
    <property type="project" value="UniProtKB-KW"/>
</dbReference>
<name>A9LH38_9BACT</name>
<dbReference type="AlphaFoldDB" id="A9LH38"/>
<accession>A9LH38</accession>
<protein>
    <submittedName>
        <fullName evidence="3">Para-aminobenzoate synthase glutamine amidotransferase component II/anthranilate synthase component II</fullName>
    </submittedName>
</protein>
<dbReference type="GO" id="GO:0005829">
    <property type="term" value="C:cytosol"/>
    <property type="evidence" value="ECO:0007669"/>
    <property type="project" value="TreeGrafter"/>
</dbReference>
<dbReference type="PRINTS" id="PR00097">
    <property type="entry name" value="ANTSNTHASEII"/>
</dbReference>
<evidence type="ECO:0000259" key="2">
    <source>
        <dbReference type="Pfam" id="PF00117"/>
    </source>
</evidence>
<dbReference type="Pfam" id="PF00117">
    <property type="entry name" value="GATase"/>
    <property type="match status" value="1"/>
</dbReference>
<dbReference type="InterPro" id="IPR029062">
    <property type="entry name" value="Class_I_gatase-like"/>
</dbReference>
<dbReference type="PANTHER" id="PTHR43418">
    <property type="entry name" value="MULTIFUNCTIONAL TRYPTOPHAN BIOSYNTHESIS PROTEIN-RELATED"/>
    <property type="match status" value="1"/>
</dbReference>
<dbReference type="InterPro" id="IPR017926">
    <property type="entry name" value="GATASE"/>
</dbReference>
<proteinExistence type="predicted"/>
<dbReference type="MEROPS" id="C26.955"/>
<organism evidence="3">
    <name type="scientific">uncultured planctomycete 8FN</name>
    <dbReference type="NCBI Taxonomy" id="455070"/>
    <lineage>
        <taxon>Bacteria</taxon>
        <taxon>Pseudomonadati</taxon>
        <taxon>Planctomycetota</taxon>
        <taxon>Planctomycetia</taxon>
        <taxon>Planctomycetales</taxon>
        <taxon>environmental samples</taxon>
    </lineage>
</organism>
<dbReference type="GO" id="GO:0004049">
    <property type="term" value="F:anthranilate synthase activity"/>
    <property type="evidence" value="ECO:0007669"/>
    <property type="project" value="TreeGrafter"/>
</dbReference>
<dbReference type="PANTHER" id="PTHR43418:SF4">
    <property type="entry name" value="MULTIFUNCTIONAL TRYPTOPHAN BIOSYNTHESIS PROTEIN"/>
    <property type="match status" value="1"/>
</dbReference>
<dbReference type="CDD" id="cd01743">
    <property type="entry name" value="GATase1_Anthranilate_Synthase"/>
    <property type="match status" value="1"/>
</dbReference>
<dbReference type="NCBIfam" id="TIGR00566">
    <property type="entry name" value="trpG_papA"/>
    <property type="match status" value="1"/>
</dbReference>
<dbReference type="PRINTS" id="PR00099">
    <property type="entry name" value="CPSGATASE"/>
</dbReference>
<dbReference type="InterPro" id="IPR006221">
    <property type="entry name" value="TrpG/PapA_dom"/>
</dbReference>
<dbReference type="EMBL" id="EF591888">
    <property type="protein sequence ID" value="ABX10682.1"/>
    <property type="molecule type" value="Genomic_DNA"/>
</dbReference>
<keyword evidence="1 3" id="KW-0315">Glutamine amidotransferase</keyword>
<dbReference type="FunFam" id="3.40.50.880:FF:000003">
    <property type="entry name" value="Anthranilate synthase component II"/>
    <property type="match status" value="1"/>
</dbReference>
<dbReference type="PRINTS" id="PR00096">
    <property type="entry name" value="GATASE"/>
</dbReference>
<gene>
    <name evidence="3" type="primary">pabA</name>
    <name evidence="3" type="ORF">8FN_4</name>
</gene>
<evidence type="ECO:0000313" key="3">
    <source>
        <dbReference type="EMBL" id="ABX10682.1"/>
    </source>
</evidence>
<reference evidence="3" key="1">
    <citation type="journal article" date="2007" name="ISME J.">
        <title>Fosmids of novel marine Planctomycetes from the Namibian and Oregon coast upwelling systems and their cross-comparison with planctomycete genomes.</title>
        <authorList>
            <person name="Woebken D."/>
            <person name="Teeling H."/>
            <person name="Wecker P."/>
            <person name="Dumitriu A."/>
            <person name="Kostadinov I."/>
            <person name="DeLong E.F."/>
            <person name="Amann R."/>
            <person name="Gloeckner F.O."/>
        </authorList>
    </citation>
    <scope>NUCLEOTIDE SEQUENCE</scope>
</reference>
<keyword evidence="3" id="KW-0808">Transferase</keyword>
<evidence type="ECO:0000256" key="1">
    <source>
        <dbReference type="ARBA" id="ARBA00022962"/>
    </source>
</evidence>